<gene>
    <name evidence="2" type="ORF">N479_11155</name>
</gene>
<feature type="transmembrane region" description="Helical" evidence="1">
    <location>
        <begin position="339"/>
        <end position="357"/>
    </location>
</feature>
<dbReference type="RefSeq" id="WP_046355696.1">
    <property type="nucleotide sequence ID" value="NZ_AUXW01000139.1"/>
</dbReference>
<accession>A0A0F6ACL9</accession>
<feature type="transmembrane region" description="Helical" evidence="1">
    <location>
        <begin position="266"/>
        <end position="295"/>
    </location>
</feature>
<evidence type="ECO:0000313" key="2">
    <source>
        <dbReference type="EMBL" id="KKE83962.1"/>
    </source>
</evidence>
<name>A0A0F6ACL9_9GAMM</name>
<feature type="transmembrane region" description="Helical" evidence="1">
    <location>
        <begin position="210"/>
        <end position="230"/>
    </location>
</feature>
<feature type="transmembrane region" description="Helical" evidence="1">
    <location>
        <begin position="130"/>
        <end position="149"/>
    </location>
</feature>
<feature type="transmembrane region" description="Helical" evidence="1">
    <location>
        <begin position="362"/>
        <end position="381"/>
    </location>
</feature>
<feature type="transmembrane region" description="Helical" evidence="1">
    <location>
        <begin position="169"/>
        <end position="198"/>
    </location>
</feature>
<reference evidence="2 3" key="1">
    <citation type="journal article" date="2015" name="BMC Genomics">
        <title>Genome mining reveals unlocked bioactive potential of marine Gram-negative bacteria.</title>
        <authorList>
            <person name="Machado H."/>
            <person name="Sonnenschein E.C."/>
            <person name="Melchiorsen J."/>
            <person name="Gram L."/>
        </authorList>
    </citation>
    <scope>NUCLEOTIDE SEQUENCE [LARGE SCALE GENOMIC DNA]</scope>
    <source>
        <strain evidence="2 3">S4054</strain>
    </source>
</reference>
<feature type="transmembrane region" description="Helical" evidence="1">
    <location>
        <begin position="96"/>
        <end position="118"/>
    </location>
</feature>
<sequence>MVTLRFVSYSFLCAVLFVILSGAYRAVLPFGDEPDFDVRAQQLVLGEHSIWSPYNWFSSLYSQMQYSSFCKIEATATSPSADIDEMSCTEQFEQRVIRWLLMLFLCIPLIISSVFYLFKEERADDFERNCVLATSLVFPGVIYYLGVFSIEQLTLITSLLCFVFWRHKTILFCLISIVLLLDFGNGIVVLLFVAMLIFYSYIHKQFGLKFCVYMMFGQVVLCYVIGYSILGYTQGFAPLAEKSQSMYRLLESGGLVEKYPVILRPIITYMTLIFFTPAYLKAPIVYAIFGCACLFMGRRIYRTLQEKKVEQYEKIVLQSMVAITLIVSFVFFFPNYANGKYYVFLIPFIIYPLFFVVHRIRLLSFFLTMNVLILIHVMYFSL</sequence>
<protein>
    <recommendedName>
        <fullName evidence="4">Glycosyltransferase RgtA/B/C/D-like domain-containing protein</fullName>
    </recommendedName>
</protein>
<evidence type="ECO:0000313" key="3">
    <source>
        <dbReference type="Proteomes" id="UP000033434"/>
    </source>
</evidence>
<comment type="caution">
    <text evidence="2">The sequence shown here is derived from an EMBL/GenBank/DDBJ whole genome shotgun (WGS) entry which is preliminary data.</text>
</comment>
<proteinExistence type="predicted"/>
<evidence type="ECO:0008006" key="4">
    <source>
        <dbReference type="Google" id="ProtNLM"/>
    </source>
</evidence>
<dbReference type="AlphaFoldDB" id="A0A0F6ACL9"/>
<dbReference type="PATRIC" id="fig|1129367.4.peg.2018"/>
<organism evidence="2 3">
    <name type="scientific">Pseudoalteromonas luteoviolacea S4054</name>
    <dbReference type="NCBI Taxonomy" id="1129367"/>
    <lineage>
        <taxon>Bacteria</taxon>
        <taxon>Pseudomonadati</taxon>
        <taxon>Pseudomonadota</taxon>
        <taxon>Gammaproteobacteria</taxon>
        <taxon>Alteromonadales</taxon>
        <taxon>Pseudoalteromonadaceae</taxon>
        <taxon>Pseudoalteromonas</taxon>
    </lineage>
</organism>
<dbReference type="EMBL" id="AUXW01000139">
    <property type="protein sequence ID" value="KKE83962.1"/>
    <property type="molecule type" value="Genomic_DNA"/>
</dbReference>
<keyword evidence="1" id="KW-0472">Membrane</keyword>
<evidence type="ECO:0000256" key="1">
    <source>
        <dbReference type="SAM" id="Phobius"/>
    </source>
</evidence>
<feature type="transmembrane region" description="Helical" evidence="1">
    <location>
        <begin position="315"/>
        <end position="333"/>
    </location>
</feature>
<keyword evidence="1" id="KW-1133">Transmembrane helix</keyword>
<dbReference type="Proteomes" id="UP000033434">
    <property type="component" value="Unassembled WGS sequence"/>
</dbReference>
<keyword evidence="1" id="KW-0812">Transmembrane</keyword>